<dbReference type="PANTHER" id="PTHR36461">
    <property type="entry name" value="COORDINATOR OF PRMT5 AND DIFFERENTIATION STIMULATOR"/>
    <property type="match status" value="1"/>
</dbReference>
<evidence type="ECO:0000313" key="1">
    <source>
        <dbReference type="EMBL" id="KAK9407201.1"/>
    </source>
</evidence>
<dbReference type="AlphaFoldDB" id="A0AAW1BZ64"/>
<dbReference type="InterPro" id="IPR029289">
    <property type="entry name" value="COPR5"/>
</dbReference>
<organism evidence="1 2">
    <name type="scientific">Crotalus adamanteus</name>
    <name type="common">Eastern diamondback rattlesnake</name>
    <dbReference type="NCBI Taxonomy" id="8729"/>
    <lineage>
        <taxon>Eukaryota</taxon>
        <taxon>Metazoa</taxon>
        <taxon>Chordata</taxon>
        <taxon>Craniata</taxon>
        <taxon>Vertebrata</taxon>
        <taxon>Euteleostomi</taxon>
        <taxon>Lepidosauria</taxon>
        <taxon>Squamata</taxon>
        <taxon>Bifurcata</taxon>
        <taxon>Unidentata</taxon>
        <taxon>Episquamata</taxon>
        <taxon>Toxicofera</taxon>
        <taxon>Serpentes</taxon>
        <taxon>Colubroidea</taxon>
        <taxon>Viperidae</taxon>
        <taxon>Crotalinae</taxon>
        <taxon>Crotalus</taxon>
    </lineage>
</organism>
<dbReference type="Proteomes" id="UP001474421">
    <property type="component" value="Unassembled WGS sequence"/>
</dbReference>
<gene>
    <name evidence="1" type="ORF">NXF25_005975</name>
</gene>
<comment type="caution">
    <text evidence="1">The sequence shown here is derived from an EMBL/GenBank/DDBJ whole genome shotgun (WGS) entry which is preliminary data.</text>
</comment>
<keyword evidence="2" id="KW-1185">Reference proteome</keyword>
<dbReference type="EMBL" id="JAOTOJ010000002">
    <property type="protein sequence ID" value="KAK9407201.1"/>
    <property type="molecule type" value="Genomic_DNA"/>
</dbReference>
<accession>A0AAW1BZ64</accession>
<sequence>METAAPQGRSLDCRMKVNGSFITEQEEVEVKKAKTFIWRPGKGLTEKVEAKISTLEDCDDFEDFQSENEDWESVDEYCSVATETVFPEMKTVTQYEEEEDWDKEMADSENNKNSYDLDDIIYCGGFRDGNGEASYSVHEEPLYDPSLHHVAPLTLIHLKAVTEDGQFEDAVD</sequence>
<reference evidence="1 2" key="1">
    <citation type="journal article" date="2024" name="Proc. Natl. Acad. Sci. U.S.A.">
        <title>The genetic regulatory architecture and epigenomic basis for age-related changes in rattlesnake venom.</title>
        <authorList>
            <person name="Hogan M.P."/>
            <person name="Holding M.L."/>
            <person name="Nystrom G.S."/>
            <person name="Colston T.J."/>
            <person name="Bartlett D.A."/>
            <person name="Mason A.J."/>
            <person name="Ellsworth S.A."/>
            <person name="Rautsaw R.M."/>
            <person name="Lawrence K.C."/>
            <person name="Strickland J.L."/>
            <person name="He B."/>
            <person name="Fraser P."/>
            <person name="Margres M.J."/>
            <person name="Gilbert D.M."/>
            <person name="Gibbs H.L."/>
            <person name="Parkinson C.L."/>
            <person name="Rokyta D.R."/>
        </authorList>
    </citation>
    <scope>NUCLEOTIDE SEQUENCE [LARGE SCALE GENOMIC DNA]</scope>
    <source>
        <strain evidence="1">DRR0105</strain>
    </source>
</reference>
<protein>
    <submittedName>
        <fullName evidence="1">Coordinator of PRMT5 and differentiation stimulator</fullName>
    </submittedName>
</protein>
<dbReference type="GO" id="GO:0005634">
    <property type="term" value="C:nucleus"/>
    <property type="evidence" value="ECO:0007669"/>
    <property type="project" value="InterPro"/>
</dbReference>
<dbReference type="PANTHER" id="PTHR36461:SF1">
    <property type="entry name" value="COORDINATOR OF PRMT5 AND DIFFERENTIATION STIMULATOR"/>
    <property type="match status" value="1"/>
</dbReference>
<proteinExistence type="predicted"/>
<name>A0AAW1BZ64_CROAD</name>
<dbReference type="Pfam" id="PF15340">
    <property type="entry name" value="COPR5"/>
    <property type="match status" value="1"/>
</dbReference>
<evidence type="ECO:0000313" key="2">
    <source>
        <dbReference type="Proteomes" id="UP001474421"/>
    </source>
</evidence>
<dbReference type="GO" id="GO:0042393">
    <property type="term" value="F:histone binding"/>
    <property type="evidence" value="ECO:0007669"/>
    <property type="project" value="InterPro"/>
</dbReference>